<evidence type="ECO:0000259" key="2">
    <source>
        <dbReference type="Pfam" id="PF17919"/>
    </source>
</evidence>
<dbReference type="InterPro" id="IPR000477">
    <property type="entry name" value="RT_dom"/>
</dbReference>
<feature type="domain" description="Reverse transcriptase" evidence="1">
    <location>
        <begin position="126"/>
        <end position="196"/>
    </location>
</feature>
<accession>A0A371HCR8</accession>
<dbReference type="InterPro" id="IPR041577">
    <property type="entry name" value="RT_RNaseH_2"/>
</dbReference>
<sequence length="370" mass="43065">MPLSIENYKEEVLCDMVLMETRPILLGRPWQLDRKVTHKGYTNCLSFIYNKLKITLTPLSPKQVCKDQIKMRKEFTNIFPNEVPHGLPPLRGIEHQIDLVPGCPILNRPVYRTNPEEINEIQRQVNELLYPILRLDYMLDELFGSCMFTKIDLKSGYNQIRKKEGDEWKIAFKTKYGLYEWLVMPFGLTNAPGTFMSKTLDKHVEYLHVALNVLRGNKLYGNFKKCSFCLEFVMFLGFTDDVHEKAFNLLKDKLTNAPMFCLPNFDKAFEIKCDASSIGIGVVLMQASKPIAYFNEKLSGAVLNYSTYDKELYALMRTLQSKLQKRHAKWLEFIEMFPYVIKYKKVPTNEHANLDGKQKAESIKELHAKF</sequence>
<dbReference type="PANTHER" id="PTHR35046:SF9">
    <property type="entry name" value="RNA-DIRECTED DNA POLYMERASE"/>
    <property type="match status" value="1"/>
</dbReference>
<reference evidence="3" key="1">
    <citation type="submission" date="2018-05" db="EMBL/GenBank/DDBJ databases">
        <title>Draft genome of Mucuna pruriens seed.</title>
        <authorList>
            <person name="Nnadi N.E."/>
            <person name="Vos R."/>
            <person name="Hasami M.H."/>
            <person name="Devisetty U.K."/>
            <person name="Aguiy J.C."/>
        </authorList>
    </citation>
    <scope>NUCLEOTIDE SEQUENCE [LARGE SCALE GENOMIC DNA]</scope>
    <source>
        <strain evidence="3">JCA_2017</strain>
    </source>
</reference>
<dbReference type="SUPFAM" id="SSF56672">
    <property type="entry name" value="DNA/RNA polymerases"/>
    <property type="match status" value="1"/>
</dbReference>
<gene>
    <name evidence="3" type="primary">Tf2-9</name>
    <name evidence="3" type="ORF">CR513_16209</name>
</gene>
<dbReference type="Proteomes" id="UP000257109">
    <property type="component" value="Unassembled WGS sequence"/>
</dbReference>
<dbReference type="AlphaFoldDB" id="A0A371HCR8"/>
<dbReference type="InterPro" id="IPR043502">
    <property type="entry name" value="DNA/RNA_pol_sf"/>
</dbReference>
<evidence type="ECO:0000313" key="4">
    <source>
        <dbReference type="Proteomes" id="UP000257109"/>
    </source>
</evidence>
<dbReference type="OrthoDB" id="415724at2759"/>
<dbReference type="PANTHER" id="PTHR35046">
    <property type="entry name" value="ZINC KNUCKLE (CCHC-TYPE) FAMILY PROTEIN"/>
    <property type="match status" value="1"/>
</dbReference>
<dbReference type="Gene3D" id="3.10.10.10">
    <property type="entry name" value="HIV Type 1 Reverse Transcriptase, subunit A, domain 1"/>
    <property type="match status" value="1"/>
</dbReference>
<dbReference type="EMBL" id="QJKJ01002956">
    <property type="protein sequence ID" value="RDY00591.1"/>
    <property type="molecule type" value="Genomic_DNA"/>
</dbReference>
<dbReference type="InterPro" id="IPR043128">
    <property type="entry name" value="Rev_trsase/Diguanyl_cyclase"/>
</dbReference>
<evidence type="ECO:0000259" key="1">
    <source>
        <dbReference type="Pfam" id="PF00078"/>
    </source>
</evidence>
<dbReference type="Gene3D" id="3.30.70.270">
    <property type="match status" value="2"/>
</dbReference>
<dbReference type="Pfam" id="PF17919">
    <property type="entry name" value="RT_RNaseH_2"/>
    <property type="match status" value="1"/>
</dbReference>
<name>A0A371HCR8_MUCPR</name>
<proteinExistence type="predicted"/>
<organism evidence="3 4">
    <name type="scientific">Mucuna pruriens</name>
    <name type="common">Velvet bean</name>
    <name type="synonym">Dolichos pruriens</name>
    <dbReference type="NCBI Taxonomy" id="157652"/>
    <lineage>
        <taxon>Eukaryota</taxon>
        <taxon>Viridiplantae</taxon>
        <taxon>Streptophyta</taxon>
        <taxon>Embryophyta</taxon>
        <taxon>Tracheophyta</taxon>
        <taxon>Spermatophyta</taxon>
        <taxon>Magnoliopsida</taxon>
        <taxon>eudicotyledons</taxon>
        <taxon>Gunneridae</taxon>
        <taxon>Pentapetalae</taxon>
        <taxon>rosids</taxon>
        <taxon>fabids</taxon>
        <taxon>Fabales</taxon>
        <taxon>Fabaceae</taxon>
        <taxon>Papilionoideae</taxon>
        <taxon>50 kb inversion clade</taxon>
        <taxon>NPAAA clade</taxon>
        <taxon>indigoferoid/millettioid clade</taxon>
        <taxon>Phaseoleae</taxon>
        <taxon>Mucuna</taxon>
    </lineage>
</organism>
<feature type="non-terminal residue" evidence="3">
    <location>
        <position position="1"/>
    </location>
</feature>
<dbReference type="Pfam" id="PF00078">
    <property type="entry name" value="RVT_1"/>
    <property type="match status" value="1"/>
</dbReference>
<dbReference type="CDD" id="cd01647">
    <property type="entry name" value="RT_LTR"/>
    <property type="match status" value="1"/>
</dbReference>
<comment type="caution">
    <text evidence="3">The sequence shown here is derived from an EMBL/GenBank/DDBJ whole genome shotgun (WGS) entry which is preliminary data.</text>
</comment>
<evidence type="ECO:0000313" key="3">
    <source>
        <dbReference type="EMBL" id="RDY00591.1"/>
    </source>
</evidence>
<feature type="domain" description="Reverse transcriptase/retrotransposon-derived protein RNase H-like" evidence="2">
    <location>
        <begin position="241"/>
        <end position="320"/>
    </location>
</feature>
<keyword evidence="4" id="KW-1185">Reference proteome</keyword>
<protein>
    <submittedName>
        <fullName evidence="3">Tf2-9</fullName>
    </submittedName>
</protein>